<feature type="region of interest" description="Disordered" evidence="1">
    <location>
        <begin position="26"/>
        <end position="45"/>
    </location>
</feature>
<feature type="signal peptide" evidence="2">
    <location>
        <begin position="1"/>
        <end position="20"/>
    </location>
</feature>
<keyword evidence="2" id="KW-0732">Signal</keyword>
<protein>
    <submittedName>
        <fullName evidence="3">Uncharacterized protein</fullName>
    </submittedName>
</protein>
<reference evidence="3 4" key="1">
    <citation type="submission" date="2019-10" db="EMBL/GenBank/DDBJ databases">
        <authorList>
            <person name="Palmer J.M."/>
        </authorList>
    </citation>
    <scope>NUCLEOTIDE SEQUENCE [LARGE SCALE GENOMIC DNA]</scope>
    <source>
        <strain evidence="3 4">TWF694</strain>
    </source>
</reference>
<evidence type="ECO:0000313" key="4">
    <source>
        <dbReference type="Proteomes" id="UP001365542"/>
    </source>
</evidence>
<comment type="caution">
    <text evidence="3">The sequence shown here is derived from an EMBL/GenBank/DDBJ whole genome shotgun (WGS) entry which is preliminary data.</text>
</comment>
<organism evidence="3 4">
    <name type="scientific">Orbilia ellipsospora</name>
    <dbReference type="NCBI Taxonomy" id="2528407"/>
    <lineage>
        <taxon>Eukaryota</taxon>
        <taxon>Fungi</taxon>
        <taxon>Dikarya</taxon>
        <taxon>Ascomycota</taxon>
        <taxon>Pezizomycotina</taxon>
        <taxon>Orbiliomycetes</taxon>
        <taxon>Orbiliales</taxon>
        <taxon>Orbiliaceae</taxon>
        <taxon>Orbilia</taxon>
    </lineage>
</organism>
<dbReference type="Proteomes" id="UP001365542">
    <property type="component" value="Unassembled WGS sequence"/>
</dbReference>
<keyword evidence="4" id="KW-1185">Reference proteome</keyword>
<evidence type="ECO:0000256" key="1">
    <source>
        <dbReference type="SAM" id="MobiDB-lite"/>
    </source>
</evidence>
<evidence type="ECO:0000313" key="3">
    <source>
        <dbReference type="EMBL" id="KAK6528766.1"/>
    </source>
</evidence>
<feature type="chain" id="PRO_5043754379" evidence="2">
    <location>
        <begin position="21"/>
        <end position="91"/>
    </location>
</feature>
<accession>A0AAV9WWQ6</accession>
<gene>
    <name evidence="3" type="ORF">TWF694_004003</name>
</gene>
<dbReference type="AlphaFoldDB" id="A0AAV9WWQ6"/>
<sequence>MKFSAASLIVIAIFGGLSECASIDKREPIDEPPVPTQEEAPPVTQQVARNNPCLEGREADFVCMNINHPYAPPKLNGESLLLVLHELKHVY</sequence>
<proteinExistence type="predicted"/>
<dbReference type="EMBL" id="JAVHJO010000014">
    <property type="protein sequence ID" value="KAK6528766.1"/>
    <property type="molecule type" value="Genomic_DNA"/>
</dbReference>
<evidence type="ECO:0000256" key="2">
    <source>
        <dbReference type="SAM" id="SignalP"/>
    </source>
</evidence>
<name>A0AAV9WWQ6_9PEZI</name>